<keyword evidence="1" id="KW-1133">Transmembrane helix</keyword>
<accession>A0ABW0PEN1</accession>
<evidence type="ECO:0000313" key="3">
    <source>
        <dbReference type="Proteomes" id="UP001596031"/>
    </source>
</evidence>
<feature type="transmembrane region" description="Helical" evidence="1">
    <location>
        <begin position="105"/>
        <end position="125"/>
    </location>
</feature>
<dbReference type="RefSeq" id="WP_379719350.1">
    <property type="nucleotide sequence ID" value="NZ_JBHSMS010000026.1"/>
</dbReference>
<name>A0ABW0PEN1_9BURK</name>
<reference evidence="3" key="1">
    <citation type="journal article" date="2019" name="Int. J. Syst. Evol. Microbiol.">
        <title>The Global Catalogue of Microorganisms (GCM) 10K type strain sequencing project: providing services to taxonomists for standard genome sequencing and annotation.</title>
        <authorList>
            <consortium name="The Broad Institute Genomics Platform"/>
            <consortium name="The Broad Institute Genome Sequencing Center for Infectious Disease"/>
            <person name="Wu L."/>
            <person name="Ma J."/>
        </authorList>
    </citation>
    <scope>NUCLEOTIDE SEQUENCE [LARGE SCALE GENOMIC DNA]</scope>
    <source>
        <strain evidence="3">CCUG 38813</strain>
    </source>
</reference>
<proteinExistence type="predicted"/>
<organism evidence="2 3">
    <name type="scientific">Massilia jejuensis</name>
    <dbReference type="NCBI Taxonomy" id="648894"/>
    <lineage>
        <taxon>Bacteria</taxon>
        <taxon>Pseudomonadati</taxon>
        <taxon>Pseudomonadota</taxon>
        <taxon>Betaproteobacteria</taxon>
        <taxon>Burkholderiales</taxon>
        <taxon>Oxalobacteraceae</taxon>
        <taxon>Telluria group</taxon>
        <taxon>Massilia</taxon>
    </lineage>
</organism>
<keyword evidence="3" id="KW-1185">Reference proteome</keyword>
<evidence type="ECO:0000256" key="1">
    <source>
        <dbReference type="SAM" id="Phobius"/>
    </source>
</evidence>
<protein>
    <submittedName>
        <fullName evidence="2">Uncharacterized protein</fullName>
    </submittedName>
</protein>
<keyword evidence="1" id="KW-0812">Transmembrane</keyword>
<keyword evidence="1" id="KW-0472">Membrane</keyword>
<sequence length="182" mass="21272">MKIRETARKVGRGVLWAVFPVAAWRNLVSTKESITRIREMARRGKTVRPEEMDDIQLKRHELEMEGREIVLSLEEHDRFDYMAEQLGWTEEALIEKMRALSRGHAIRFCLLIFTVIITVGLAIMFGIRPIIYGSAAALYLTATCIKTTCLYTQLQERALWSLTQLIARPNAWIWRRAFWFLD</sequence>
<dbReference type="EMBL" id="JBHSMS010000026">
    <property type="protein sequence ID" value="MFC5511109.1"/>
    <property type="molecule type" value="Genomic_DNA"/>
</dbReference>
<dbReference type="Proteomes" id="UP001596031">
    <property type="component" value="Unassembled WGS sequence"/>
</dbReference>
<evidence type="ECO:0000313" key="2">
    <source>
        <dbReference type="EMBL" id="MFC5511109.1"/>
    </source>
</evidence>
<gene>
    <name evidence="2" type="ORF">ACFPOU_08210</name>
</gene>
<comment type="caution">
    <text evidence="2">The sequence shown here is derived from an EMBL/GenBank/DDBJ whole genome shotgun (WGS) entry which is preliminary data.</text>
</comment>